<reference evidence="2 3" key="1">
    <citation type="submission" date="2022-07" db="EMBL/GenBank/DDBJ databases">
        <title>Novel species in genus cellulomonas.</title>
        <authorList>
            <person name="Ye L."/>
        </authorList>
    </citation>
    <scope>NUCLEOTIDE SEQUENCE [LARGE SCALE GENOMIC DNA]</scope>
    <source>
        <strain evidence="3">zg-Y908</strain>
    </source>
</reference>
<evidence type="ECO:0000313" key="2">
    <source>
        <dbReference type="EMBL" id="UUI65947.1"/>
    </source>
</evidence>
<organism evidence="2 3">
    <name type="scientific">Cellulomonas wangsupingiae</name>
    <dbReference type="NCBI Taxonomy" id="2968085"/>
    <lineage>
        <taxon>Bacteria</taxon>
        <taxon>Bacillati</taxon>
        <taxon>Actinomycetota</taxon>
        <taxon>Actinomycetes</taxon>
        <taxon>Micrococcales</taxon>
        <taxon>Cellulomonadaceae</taxon>
        <taxon>Cellulomonas</taxon>
    </lineage>
</organism>
<proteinExistence type="predicted"/>
<gene>
    <name evidence="2" type="ORF">NP075_04215</name>
</gene>
<keyword evidence="3" id="KW-1185">Reference proteome</keyword>
<evidence type="ECO:0000256" key="1">
    <source>
        <dbReference type="SAM" id="MobiDB-lite"/>
    </source>
</evidence>
<dbReference type="Proteomes" id="UP001317322">
    <property type="component" value="Chromosome"/>
</dbReference>
<sequence length="48" mass="4808">MSENPGPASPDTHGDEQQTSPVETGPGPDAGDVNQGGTTPDDDDLDEG</sequence>
<dbReference type="EMBL" id="CP101989">
    <property type="protein sequence ID" value="UUI65947.1"/>
    <property type="molecule type" value="Genomic_DNA"/>
</dbReference>
<name>A0ABY5KA07_9CELL</name>
<accession>A0ABY5KA07</accession>
<feature type="region of interest" description="Disordered" evidence="1">
    <location>
        <begin position="1"/>
        <end position="48"/>
    </location>
</feature>
<dbReference type="RefSeq" id="WP_227564045.1">
    <property type="nucleotide sequence ID" value="NZ_CP101989.1"/>
</dbReference>
<protein>
    <submittedName>
        <fullName evidence="2">Uncharacterized protein</fullName>
    </submittedName>
</protein>
<evidence type="ECO:0000313" key="3">
    <source>
        <dbReference type="Proteomes" id="UP001317322"/>
    </source>
</evidence>